<feature type="compositionally biased region" description="Acidic residues" evidence="1">
    <location>
        <begin position="324"/>
        <end position="337"/>
    </location>
</feature>
<feature type="compositionally biased region" description="Low complexity" evidence="1">
    <location>
        <begin position="120"/>
        <end position="140"/>
    </location>
</feature>
<comment type="caution">
    <text evidence="2">The sequence shown here is derived from an EMBL/GenBank/DDBJ whole genome shotgun (WGS) entry which is preliminary data.</text>
</comment>
<reference evidence="2 3" key="1">
    <citation type="journal article" date="2024" name="J Genomics">
        <title>Draft genome sequencing and assembly of Favolaschia claudopus CIRM-BRFM 2984 isolated from oak limbs.</title>
        <authorList>
            <person name="Navarro D."/>
            <person name="Drula E."/>
            <person name="Chaduli D."/>
            <person name="Cazenave R."/>
            <person name="Ahrendt S."/>
            <person name="Wang J."/>
            <person name="Lipzen A."/>
            <person name="Daum C."/>
            <person name="Barry K."/>
            <person name="Grigoriev I.V."/>
            <person name="Favel A."/>
            <person name="Rosso M.N."/>
            <person name="Martin F."/>
        </authorList>
    </citation>
    <scope>NUCLEOTIDE SEQUENCE [LARGE SCALE GENOMIC DNA]</scope>
    <source>
        <strain evidence="2 3">CIRM-BRFM 2984</strain>
    </source>
</reference>
<dbReference type="EMBL" id="JAWWNJ010000110">
    <property type="protein sequence ID" value="KAK6992432.1"/>
    <property type="molecule type" value="Genomic_DNA"/>
</dbReference>
<keyword evidence="3" id="KW-1185">Reference proteome</keyword>
<organism evidence="2 3">
    <name type="scientific">Favolaschia claudopus</name>
    <dbReference type="NCBI Taxonomy" id="2862362"/>
    <lineage>
        <taxon>Eukaryota</taxon>
        <taxon>Fungi</taxon>
        <taxon>Dikarya</taxon>
        <taxon>Basidiomycota</taxon>
        <taxon>Agaricomycotina</taxon>
        <taxon>Agaricomycetes</taxon>
        <taxon>Agaricomycetidae</taxon>
        <taxon>Agaricales</taxon>
        <taxon>Marasmiineae</taxon>
        <taxon>Mycenaceae</taxon>
        <taxon>Favolaschia</taxon>
    </lineage>
</organism>
<sequence length="344" mass="38233">MSPKDVARIRTPAIIIEESATNKKRKGREQSSEAKQKKLKVTKKSGLTTSALAAQVRAKQTSNVVVEDEDLMAQYGGYVDDDEQEKVQDVVVARGKKRGLPTVCLFPLQERPAWRPPPLAISSRLSSSSSRSSTASTAISGPTVRQVQSVVDRVYGDGKYSVEKDGVWYDLRVHPSTSGPSTLGFHWKTVVGGEKKVVCDPLYLRPPPHRTRRNPSGVRAHGPMACGTALIAAQAVERILKYWGSGYEAPPTNDTDAHFSRDQWDDKYEKNKHGQNVLTERRATKYLRALSGWDEKHWEHFLADASMWKERKRRRGGSSVASSEVEDYPVVEDDTDGDGLVLSD</sequence>
<protein>
    <submittedName>
        <fullName evidence="2">Uncharacterized protein</fullName>
    </submittedName>
</protein>
<evidence type="ECO:0000313" key="3">
    <source>
        <dbReference type="Proteomes" id="UP001362999"/>
    </source>
</evidence>
<proteinExistence type="predicted"/>
<feature type="region of interest" description="Disordered" evidence="1">
    <location>
        <begin position="309"/>
        <end position="344"/>
    </location>
</feature>
<dbReference type="Proteomes" id="UP001362999">
    <property type="component" value="Unassembled WGS sequence"/>
</dbReference>
<feature type="region of interest" description="Disordered" evidence="1">
    <location>
        <begin position="1"/>
        <end position="42"/>
    </location>
</feature>
<feature type="region of interest" description="Disordered" evidence="1">
    <location>
        <begin position="119"/>
        <end position="142"/>
    </location>
</feature>
<gene>
    <name evidence="2" type="ORF">R3P38DRAFT_3225808</name>
</gene>
<dbReference type="AlphaFoldDB" id="A0AAV9ZVA9"/>
<name>A0AAV9ZVA9_9AGAR</name>
<evidence type="ECO:0000256" key="1">
    <source>
        <dbReference type="SAM" id="MobiDB-lite"/>
    </source>
</evidence>
<accession>A0AAV9ZVA9</accession>
<evidence type="ECO:0000313" key="2">
    <source>
        <dbReference type="EMBL" id="KAK6992432.1"/>
    </source>
</evidence>